<accession>A0ABS7RP29</accession>
<keyword evidence="2" id="KW-0813">Transport</keyword>
<dbReference type="Gene3D" id="3.40.50.1980">
    <property type="entry name" value="Nitrogenase molybdenum iron protein domain"/>
    <property type="match status" value="2"/>
</dbReference>
<protein>
    <submittedName>
        <fullName evidence="6">Metal ABC transporter substrate-binding protein</fullName>
    </submittedName>
</protein>
<proteinExistence type="inferred from homology"/>
<organism evidence="6 7">
    <name type="scientific">Nocardioides jiangsuensis</name>
    <dbReference type="NCBI Taxonomy" id="2866161"/>
    <lineage>
        <taxon>Bacteria</taxon>
        <taxon>Bacillati</taxon>
        <taxon>Actinomycetota</taxon>
        <taxon>Actinomycetes</taxon>
        <taxon>Propionibacteriales</taxon>
        <taxon>Nocardioidaceae</taxon>
        <taxon>Nocardioides</taxon>
    </lineage>
</organism>
<dbReference type="InterPro" id="IPR050492">
    <property type="entry name" value="Bact_metal-bind_prot9"/>
</dbReference>
<feature type="chain" id="PRO_5045482809" evidence="5">
    <location>
        <begin position="24"/>
        <end position="316"/>
    </location>
</feature>
<keyword evidence="3 5" id="KW-0732">Signal</keyword>
<evidence type="ECO:0000256" key="2">
    <source>
        <dbReference type="ARBA" id="ARBA00022448"/>
    </source>
</evidence>
<evidence type="ECO:0000313" key="7">
    <source>
        <dbReference type="Proteomes" id="UP000754710"/>
    </source>
</evidence>
<dbReference type="SUPFAM" id="SSF53807">
    <property type="entry name" value="Helical backbone' metal receptor"/>
    <property type="match status" value="1"/>
</dbReference>
<dbReference type="EMBL" id="JAIEZQ010000003">
    <property type="protein sequence ID" value="MBY9076816.1"/>
    <property type="molecule type" value="Genomic_DNA"/>
</dbReference>
<evidence type="ECO:0000256" key="5">
    <source>
        <dbReference type="SAM" id="SignalP"/>
    </source>
</evidence>
<keyword evidence="7" id="KW-1185">Reference proteome</keyword>
<comment type="similarity">
    <text evidence="1">Belongs to the bacterial solute-binding protein 9 family.</text>
</comment>
<dbReference type="InterPro" id="IPR006127">
    <property type="entry name" value="ZnuA-like"/>
</dbReference>
<dbReference type="Proteomes" id="UP000754710">
    <property type="component" value="Unassembled WGS sequence"/>
</dbReference>
<dbReference type="PANTHER" id="PTHR42953:SF3">
    <property type="entry name" value="HIGH-AFFINITY ZINC UPTAKE SYSTEM PROTEIN ZNUA"/>
    <property type="match status" value="1"/>
</dbReference>
<evidence type="ECO:0000256" key="3">
    <source>
        <dbReference type="ARBA" id="ARBA00022729"/>
    </source>
</evidence>
<evidence type="ECO:0000256" key="4">
    <source>
        <dbReference type="SAM" id="MobiDB-lite"/>
    </source>
</evidence>
<dbReference type="RefSeq" id="WP_221026599.1">
    <property type="nucleotide sequence ID" value="NZ_JAIEZQ010000003.1"/>
</dbReference>
<dbReference type="PANTHER" id="PTHR42953">
    <property type="entry name" value="HIGH-AFFINITY ZINC UPTAKE SYSTEM PROTEIN ZNUA-RELATED"/>
    <property type="match status" value="1"/>
</dbReference>
<reference evidence="6 7" key="1">
    <citation type="submission" date="2021-08" db="EMBL/GenBank/DDBJ databases">
        <title>Nocardioides bacterium WL0053 sp. nov., isolated from the sediment.</title>
        <authorList>
            <person name="Wang L."/>
            <person name="Zhang D."/>
            <person name="Zhang A."/>
        </authorList>
    </citation>
    <scope>NUCLEOTIDE SEQUENCE [LARGE SCALE GENOMIC DNA]</scope>
    <source>
        <strain evidence="6 7">WL0053</strain>
    </source>
</reference>
<dbReference type="PROSITE" id="PS51257">
    <property type="entry name" value="PROKAR_LIPOPROTEIN"/>
    <property type="match status" value="1"/>
</dbReference>
<name>A0ABS7RP29_9ACTN</name>
<sequence length="316" mass="33326">MKKSPAPRLRAVAALALLAPLLAACGDPLGGGGTGTGPRVVASFYPLEYVAERVAGEHVEVEQLTAPGVESHDLELNVEKTAAIAGADLTFYLRGYQPAVDEAVEQNASGSVVDAAEVVSLHAAEEEPGHEGESAEEHAAHEGEAGDPHFWLDPVLLGEAATAFTEQMAEVDPDHAADYRANLADLRADLEQLDADYREGLTGCELDTVVVSHDAFGYLEKYGLTFEAVAGLSPDVEPSPAHLAELEDLIRETGVTTVFSETLASPAMARTLASDLDLETGVLDPVEGLPADSGQEDYLSLMRANLRALQQANGCR</sequence>
<evidence type="ECO:0000256" key="1">
    <source>
        <dbReference type="ARBA" id="ARBA00011028"/>
    </source>
</evidence>
<comment type="caution">
    <text evidence="6">The sequence shown here is derived from an EMBL/GenBank/DDBJ whole genome shotgun (WGS) entry which is preliminary data.</text>
</comment>
<feature type="signal peptide" evidence="5">
    <location>
        <begin position="1"/>
        <end position="23"/>
    </location>
</feature>
<dbReference type="Pfam" id="PF01297">
    <property type="entry name" value="ZnuA"/>
    <property type="match status" value="1"/>
</dbReference>
<evidence type="ECO:0000313" key="6">
    <source>
        <dbReference type="EMBL" id="MBY9076816.1"/>
    </source>
</evidence>
<feature type="region of interest" description="Disordered" evidence="4">
    <location>
        <begin position="124"/>
        <end position="146"/>
    </location>
</feature>
<gene>
    <name evidence="6" type="ORF">K1X13_18445</name>
</gene>